<dbReference type="GO" id="GO:0009451">
    <property type="term" value="P:RNA modification"/>
    <property type="evidence" value="ECO:0007669"/>
    <property type="project" value="InterPro"/>
</dbReference>
<dbReference type="NCBIfam" id="TIGR00756">
    <property type="entry name" value="PPR"/>
    <property type="match status" value="4"/>
</dbReference>
<dbReference type="Pfam" id="PF01535">
    <property type="entry name" value="PPR"/>
    <property type="match status" value="4"/>
</dbReference>
<evidence type="ECO:0000256" key="1">
    <source>
        <dbReference type="ARBA" id="ARBA00022737"/>
    </source>
</evidence>
<dbReference type="Gene3D" id="1.25.40.10">
    <property type="entry name" value="Tetratricopeptide repeat domain"/>
    <property type="match status" value="4"/>
</dbReference>
<dbReference type="AlphaFoldDB" id="A0AAP0B240"/>
<dbReference type="PANTHER" id="PTHR24015">
    <property type="entry name" value="OS07G0578800 PROTEIN-RELATED"/>
    <property type="match status" value="1"/>
</dbReference>
<feature type="repeat" description="PPR" evidence="2">
    <location>
        <begin position="347"/>
        <end position="381"/>
    </location>
</feature>
<dbReference type="Pfam" id="PF13041">
    <property type="entry name" value="PPR_2"/>
    <property type="match status" value="2"/>
</dbReference>
<evidence type="ECO:0000256" key="2">
    <source>
        <dbReference type="PROSITE-ProRule" id="PRU00708"/>
    </source>
</evidence>
<comment type="caution">
    <text evidence="4">The sequence shown here is derived from an EMBL/GenBank/DDBJ whole genome shotgun (WGS) entry which is preliminary data.</text>
</comment>
<dbReference type="InterPro" id="IPR011990">
    <property type="entry name" value="TPR-like_helical_dom_sf"/>
</dbReference>
<feature type="repeat" description="PPR" evidence="2">
    <location>
        <begin position="145"/>
        <end position="179"/>
    </location>
</feature>
<feature type="repeat" description="PPR" evidence="2">
    <location>
        <begin position="448"/>
        <end position="482"/>
    </location>
</feature>
<reference evidence="4 5" key="1">
    <citation type="journal article" date="2022" name="Nat. Plants">
        <title>Genomes of leafy and leafless Platanthera orchids illuminate the evolution of mycoheterotrophy.</title>
        <authorList>
            <person name="Li M.H."/>
            <person name="Liu K.W."/>
            <person name="Li Z."/>
            <person name="Lu H.C."/>
            <person name="Ye Q.L."/>
            <person name="Zhang D."/>
            <person name="Wang J.Y."/>
            <person name="Li Y.F."/>
            <person name="Zhong Z.M."/>
            <person name="Liu X."/>
            <person name="Yu X."/>
            <person name="Liu D.K."/>
            <person name="Tu X.D."/>
            <person name="Liu B."/>
            <person name="Hao Y."/>
            <person name="Liao X.Y."/>
            <person name="Jiang Y.T."/>
            <person name="Sun W.H."/>
            <person name="Chen J."/>
            <person name="Chen Y.Q."/>
            <person name="Ai Y."/>
            <person name="Zhai J.W."/>
            <person name="Wu S.S."/>
            <person name="Zhou Z."/>
            <person name="Hsiao Y.Y."/>
            <person name="Wu W.L."/>
            <person name="Chen Y.Y."/>
            <person name="Lin Y.F."/>
            <person name="Hsu J.L."/>
            <person name="Li C.Y."/>
            <person name="Wang Z.W."/>
            <person name="Zhao X."/>
            <person name="Zhong W.Y."/>
            <person name="Ma X.K."/>
            <person name="Ma L."/>
            <person name="Huang J."/>
            <person name="Chen G.Z."/>
            <person name="Huang M.Z."/>
            <person name="Huang L."/>
            <person name="Peng D.H."/>
            <person name="Luo Y.B."/>
            <person name="Zou S.Q."/>
            <person name="Chen S.P."/>
            <person name="Lan S."/>
            <person name="Tsai W.C."/>
            <person name="Van de Peer Y."/>
            <person name="Liu Z.J."/>
        </authorList>
    </citation>
    <scope>NUCLEOTIDE SEQUENCE [LARGE SCALE GENOMIC DNA]</scope>
    <source>
        <strain evidence="4">Lor287</strain>
    </source>
</reference>
<evidence type="ECO:0000256" key="3">
    <source>
        <dbReference type="SAM" id="MobiDB-lite"/>
    </source>
</evidence>
<feature type="region of interest" description="Disordered" evidence="3">
    <location>
        <begin position="1"/>
        <end position="38"/>
    </location>
</feature>
<dbReference type="Proteomes" id="UP001418222">
    <property type="component" value="Unassembled WGS sequence"/>
</dbReference>
<proteinExistence type="predicted"/>
<dbReference type="FunFam" id="1.25.40.10:FF:000073">
    <property type="entry name" value="Pentatricopeptide repeat-containing protein chloroplastic"/>
    <property type="match status" value="1"/>
</dbReference>
<dbReference type="GO" id="GO:0003723">
    <property type="term" value="F:RNA binding"/>
    <property type="evidence" value="ECO:0007669"/>
    <property type="project" value="InterPro"/>
</dbReference>
<keyword evidence="5" id="KW-1185">Reference proteome</keyword>
<dbReference type="InterPro" id="IPR002885">
    <property type="entry name" value="PPR_rpt"/>
</dbReference>
<protein>
    <submittedName>
        <fullName evidence="4">Pentatricopeptide repeat-containing protein</fullName>
    </submittedName>
</protein>
<dbReference type="InterPro" id="IPR046960">
    <property type="entry name" value="PPR_At4g14850-like_plant"/>
</dbReference>
<gene>
    <name evidence="4" type="primary">PCMP-A2</name>
    <name evidence="4" type="ORF">KSP39_PZI019524</name>
</gene>
<feature type="repeat" description="PPR" evidence="2">
    <location>
        <begin position="549"/>
        <end position="583"/>
    </location>
</feature>
<feature type="repeat" description="PPR" evidence="2">
    <location>
        <begin position="245"/>
        <end position="279"/>
    </location>
</feature>
<dbReference type="EMBL" id="JBBWWQ010000017">
    <property type="protein sequence ID" value="KAK8924163.1"/>
    <property type="molecule type" value="Genomic_DNA"/>
</dbReference>
<sequence>MLAAPPFQISNLGIKPPLPPLPPCQETDRTRPPESTPKNFFKIFGRRSQIYQTTVAEFPPARCSQQNQGLGAFRRSSGQPLEPATIASLLKYSSSLEGVKAVHCVSIRHFGTSMTFLNNNLINAYAKFFDLVDARMLFDKMPERTIVSWTTILNGYLNAGLEEDALVLHSKLADSNVSANSFAFVSLLRLCGRRLDFDLGKQVHSHVLKGNWGNLIVDSALLHFYVKCRELSCASTVFDRMPARDVVAWTTMVSAHASHGQEKDALLMFSRMQCQESVRPNEFTICSAMKACGELKDLRSGRQLHGAIVKCYFNKDVFVESSLVQMYVKCDEVLDARLVFDLMTKRNTITWTTMISGYARNGFGEEAVDLFRRMTNRRIYVNSLTIVSLIGACTSISSLRLGKAVHTQIAKYIYRSNPHVGCALISFYFKCGKRDYAARVLKMIPERDHISWTAMISGYARLGHDFQALGALNEMMREGLEPTPFTYSSALKACAKVDAGDYGKVLHSSVCKKAILPNVFVGSALVGMYMRCRCVADAFRVFDAMPNRNAVSWKAVVLGYAKNGWCMEAMKLMYRMRAEGFRVDDFILSTVLSSCGDFEPSHMLNV</sequence>
<accession>A0AAP0B240</accession>
<dbReference type="FunFam" id="1.25.40.10:FF:000730">
    <property type="entry name" value="Pentatricopeptide repeat-containing protein, chloroplastic"/>
    <property type="match status" value="1"/>
</dbReference>
<name>A0AAP0B240_9ASPA</name>
<dbReference type="PROSITE" id="PS51375">
    <property type="entry name" value="PPR"/>
    <property type="match status" value="5"/>
</dbReference>
<dbReference type="FunFam" id="1.25.40.10:FF:000285">
    <property type="entry name" value="Pentatricopeptide repeat-containing protein, chloroplastic"/>
    <property type="match status" value="1"/>
</dbReference>
<dbReference type="PANTHER" id="PTHR24015:SF1910">
    <property type="entry name" value="PPR REPEAT PROTEIN"/>
    <property type="match status" value="1"/>
</dbReference>
<dbReference type="FunFam" id="1.25.40.10:FF:000309">
    <property type="entry name" value="Pentatricopeptide repeat-containing protein, chloroplastic"/>
    <property type="match status" value="1"/>
</dbReference>
<evidence type="ECO:0000313" key="4">
    <source>
        <dbReference type="EMBL" id="KAK8924163.1"/>
    </source>
</evidence>
<keyword evidence="1" id="KW-0677">Repeat</keyword>
<evidence type="ECO:0000313" key="5">
    <source>
        <dbReference type="Proteomes" id="UP001418222"/>
    </source>
</evidence>
<organism evidence="4 5">
    <name type="scientific">Platanthera zijinensis</name>
    <dbReference type="NCBI Taxonomy" id="2320716"/>
    <lineage>
        <taxon>Eukaryota</taxon>
        <taxon>Viridiplantae</taxon>
        <taxon>Streptophyta</taxon>
        <taxon>Embryophyta</taxon>
        <taxon>Tracheophyta</taxon>
        <taxon>Spermatophyta</taxon>
        <taxon>Magnoliopsida</taxon>
        <taxon>Liliopsida</taxon>
        <taxon>Asparagales</taxon>
        <taxon>Orchidaceae</taxon>
        <taxon>Orchidoideae</taxon>
        <taxon>Orchideae</taxon>
        <taxon>Orchidinae</taxon>
        <taxon>Platanthera</taxon>
    </lineage>
</organism>